<dbReference type="InterPro" id="IPR009057">
    <property type="entry name" value="Homeodomain-like_sf"/>
</dbReference>
<dbReference type="Gene3D" id="3.50.50.60">
    <property type="entry name" value="FAD/NAD(P)-binding domain"/>
    <property type="match status" value="1"/>
</dbReference>
<keyword evidence="5" id="KW-0156">Chromatin regulator</keyword>
<feature type="compositionally biased region" description="Polar residues" evidence="7">
    <location>
        <begin position="684"/>
        <end position="696"/>
    </location>
</feature>
<feature type="compositionally biased region" description="Polar residues" evidence="7">
    <location>
        <begin position="217"/>
        <end position="228"/>
    </location>
</feature>
<dbReference type="FunFam" id="3.50.50.60:FF:000507">
    <property type="entry name" value="Lysine-specific histone demethylase 1 homolog 3"/>
    <property type="match status" value="1"/>
</dbReference>
<gene>
    <name evidence="9" type="primary">LDL3_1</name>
    <name evidence="9" type="ORF">CK203_086411</name>
</gene>
<evidence type="ECO:0000256" key="2">
    <source>
        <dbReference type="ARBA" id="ARBA00005995"/>
    </source>
</evidence>
<evidence type="ECO:0000256" key="7">
    <source>
        <dbReference type="SAM" id="MobiDB-lite"/>
    </source>
</evidence>
<dbReference type="InterPro" id="IPR007526">
    <property type="entry name" value="SWIRM"/>
</dbReference>
<feature type="region of interest" description="Disordered" evidence="7">
    <location>
        <begin position="267"/>
        <end position="290"/>
    </location>
</feature>
<name>A0A438ERF6_VITVI</name>
<keyword evidence="9" id="KW-0489">Methyltransferase</keyword>
<feature type="compositionally biased region" description="Basic residues" evidence="7">
    <location>
        <begin position="725"/>
        <end position="734"/>
    </location>
</feature>
<dbReference type="Pfam" id="PF23030">
    <property type="entry name" value="SCAF11-like_C"/>
    <property type="match status" value="1"/>
</dbReference>
<dbReference type="PANTHER" id="PTHR10742:SF410">
    <property type="entry name" value="LYSINE-SPECIFIC HISTONE DEMETHYLASE 2"/>
    <property type="match status" value="1"/>
</dbReference>
<feature type="region of interest" description="Disordered" evidence="7">
    <location>
        <begin position="684"/>
        <end position="737"/>
    </location>
</feature>
<keyword evidence="9" id="KW-0808">Transferase</keyword>
<dbReference type="PROSITE" id="PS50934">
    <property type="entry name" value="SWIRM"/>
    <property type="match status" value="1"/>
</dbReference>
<feature type="compositionally biased region" description="Basic and acidic residues" evidence="7">
    <location>
        <begin position="663"/>
        <end position="672"/>
    </location>
</feature>
<feature type="region of interest" description="Disordered" evidence="7">
    <location>
        <begin position="642"/>
        <end position="672"/>
    </location>
</feature>
<evidence type="ECO:0000256" key="4">
    <source>
        <dbReference type="ARBA" id="ARBA00022827"/>
    </source>
</evidence>
<dbReference type="Pfam" id="PF04433">
    <property type="entry name" value="SWIRM"/>
    <property type="match status" value="1"/>
</dbReference>
<accession>A0A438ERF6</accession>
<dbReference type="Gene3D" id="1.10.10.10">
    <property type="entry name" value="Winged helix-like DNA-binding domain superfamily/Winged helix DNA-binding domain"/>
    <property type="match status" value="1"/>
</dbReference>
<keyword evidence="6" id="KW-0560">Oxidoreductase</keyword>
<dbReference type="GO" id="GO:0016705">
    <property type="term" value="F:oxidoreductase activity, acting on paired donors, with incorporation or reduction of molecular oxygen"/>
    <property type="evidence" value="ECO:0007669"/>
    <property type="project" value="UniProtKB-ARBA"/>
</dbReference>
<feature type="compositionally biased region" description="Polar residues" evidence="7">
    <location>
        <begin position="1788"/>
        <end position="1802"/>
    </location>
</feature>
<feature type="compositionally biased region" description="Low complexity" evidence="7">
    <location>
        <begin position="1759"/>
        <end position="1775"/>
    </location>
</feature>
<feature type="region of interest" description="Disordered" evidence="7">
    <location>
        <begin position="1997"/>
        <end position="2025"/>
    </location>
</feature>
<protein>
    <submittedName>
        <fullName evidence="9">Lysine-specific histone demethylase 1-like 3</fullName>
    </submittedName>
</protein>
<dbReference type="InterPro" id="IPR036388">
    <property type="entry name" value="WH-like_DNA-bd_sf"/>
</dbReference>
<evidence type="ECO:0000256" key="5">
    <source>
        <dbReference type="ARBA" id="ARBA00022853"/>
    </source>
</evidence>
<dbReference type="GO" id="GO:0141052">
    <property type="term" value="F:histone H3 demethylase activity"/>
    <property type="evidence" value="ECO:0007669"/>
    <property type="project" value="UniProtKB-ARBA"/>
</dbReference>
<feature type="domain" description="SWIRM" evidence="8">
    <location>
        <begin position="786"/>
        <end position="886"/>
    </location>
</feature>
<comment type="similarity">
    <text evidence="2">Belongs to the flavin monoamine oxidase family.</text>
</comment>
<dbReference type="Proteomes" id="UP000288805">
    <property type="component" value="Unassembled WGS sequence"/>
</dbReference>
<dbReference type="InterPro" id="IPR002937">
    <property type="entry name" value="Amino_oxidase"/>
</dbReference>
<organism evidence="9 10">
    <name type="scientific">Vitis vinifera</name>
    <name type="common">Grape</name>
    <dbReference type="NCBI Taxonomy" id="29760"/>
    <lineage>
        <taxon>Eukaryota</taxon>
        <taxon>Viridiplantae</taxon>
        <taxon>Streptophyta</taxon>
        <taxon>Embryophyta</taxon>
        <taxon>Tracheophyta</taxon>
        <taxon>Spermatophyta</taxon>
        <taxon>Magnoliopsida</taxon>
        <taxon>eudicotyledons</taxon>
        <taxon>Gunneridae</taxon>
        <taxon>Pentapetalae</taxon>
        <taxon>rosids</taxon>
        <taxon>Vitales</taxon>
        <taxon>Vitaceae</taxon>
        <taxon>Viteae</taxon>
        <taxon>Vitis</taxon>
    </lineage>
</organism>
<feature type="compositionally biased region" description="Basic and acidic residues" evidence="7">
    <location>
        <begin position="1776"/>
        <end position="1785"/>
    </location>
</feature>
<dbReference type="GO" id="GO:0032259">
    <property type="term" value="P:methylation"/>
    <property type="evidence" value="ECO:0007669"/>
    <property type="project" value="UniProtKB-KW"/>
</dbReference>
<comment type="caution">
    <text evidence="9">The sequence shown here is derived from an EMBL/GenBank/DDBJ whole genome shotgun (WGS) entry which is preliminary data.</text>
</comment>
<evidence type="ECO:0000256" key="6">
    <source>
        <dbReference type="ARBA" id="ARBA00023002"/>
    </source>
</evidence>
<evidence type="ECO:0000313" key="9">
    <source>
        <dbReference type="EMBL" id="RVW50336.1"/>
    </source>
</evidence>
<dbReference type="Gene3D" id="3.90.660.10">
    <property type="match status" value="1"/>
</dbReference>
<dbReference type="InterPro" id="IPR050281">
    <property type="entry name" value="Flavin_monoamine_oxidase"/>
</dbReference>
<dbReference type="SUPFAM" id="SSF54373">
    <property type="entry name" value="FAD-linked reductases, C-terminal domain"/>
    <property type="match status" value="1"/>
</dbReference>
<evidence type="ECO:0000256" key="1">
    <source>
        <dbReference type="ARBA" id="ARBA00001974"/>
    </source>
</evidence>
<evidence type="ECO:0000313" key="10">
    <source>
        <dbReference type="Proteomes" id="UP000288805"/>
    </source>
</evidence>
<dbReference type="InterPro" id="IPR036188">
    <property type="entry name" value="FAD/NAD-bd_sf"/>
</dbReference>
<dbReference type="SUPFAM" id="SSF46689">
    <property type="entry name" value="Homeodomain-like"/>
    <property type="match status" value="1"/>
</dbReference>
<comment type="cofactor">
    <cofactor evidence="1">
        <name>FAD</name>
        <dbReference type="ChEBI" id="CHEBI:57692"/>
    </cofactor>
</comment>
<evidence type="ECO:0000256" key="3">
    <source>
        <dbReference type="ARBA" id="ARBA00022630"/>
    </source>
</evidence>
<dbReference type="InterPro" id="IPR057031">
    <property type="entry name" value="SFR19-like_C"/>
</dbReference>
<proteinExistence type="inferred from homology"/>
<keyword evidence="3" id="KW-0285">Flavoprotein</keyword>
<dbReference type="SUPFAM" id="SSF51905">
    <property type="entry name" value="FAD/NAD(P)-binding domain"/>
    <property type="match status" value="1"/>
</dbReference>
<feature type="region of interest" description="Disordered" evidence="7">
    <location>
        <begin position="1758"/>
        <end position="1818"/>
    </location>
</feature>
<evidence type="ECO:0000259" key="8">
    <source>
        <dbReference type="PROSITE" id="PS50934"/>
    </source>
</evidence>
<reference evidence="9 10" key="1">
    <citation type="journal article" date="2018" name="PLoS Genet.">
        <title>Population sequencing reveals clonal diversity and ancestral inbreeding in the grapevine cultivar Chardonnay.</title>
        <authorList>
            <person name="Roach M.J."/>
            <person name="Johnson D.L."/>
            <person name="Bohlmann J."/>
            <person name="van Vuuren H.J."/>
            <person name="Jones S.J."/>
            <person name="Pretorius I.S."/>
            <person name="Schmidt S.A."/>
            <person name="Borneman A.R."/>
        </authorList>
    </citation>
    <scope>NUCLEOTIDE SEQUENCE [LARGE SCALE GENOMIC DNA]</scope>
    <source>
        <strain evidence="10">cv. Chardonnay</strain>
        <tissue evidence="9">Leaf</tissue>
    </source>
</reference>
<keyword evidence="4" id="KW-0274">FAD</keyword>
<sequence>MKASLEKDMKESRQRWNCRTLKRTGGYGLDCKSVQGLHGGSGIEAGIGLNILSSCRVEKMDDEEKKSGSKRRLKHIEIGFDSDDDEPIGSIFKLRRQTNPKKVKLGLDSGGKTGEKLKSVEARAEKLVGEDEELGGMDDTLASFRKKLRGPKKDTGSGTAVVRGSNLNVVELKDVEEGRGIRDYGSDVTMDKGLEKKLKRKSKRSKIVSTKKKTGDSVCQRSEGSSLQDQKEMGLWLEKGSNHSSDENLEDSLSAFVRKAQSGLIRRSRTSCSKKKRGPQGLEDGLSHRCEGVSEDSHAVVVKIPRSSSGSRLMHENLTSKDSLHPVSDRGLVDLGPEKTKTVENLRPGDGSGEVFNHIKKILQSVDPIKGVSSVPGATDDISRSSDDRVDQSSESIMEDTNHITALQQPHSHLVAYSNRSIEHQYSESNRLTERVQEENTVVPCDSNQFCDGDSEEFIHKQMKENSSASIHKTKLDTQNLKDVLRHCSMGKTTDLVHGAVQKHVAVAKQGEKSMDLMKGTVAHCFDDNLLKRPHETVSKGTHKQIPGNSLEVSLKSPSWNSLPGYVKIEEPSKSETGLDFDKSSQNAELHSAYSVLNSMKMGGTSSDSDGPNQIPFTSIEEPDCASVDLEKEEDALIPDAGLSSIAPTSAGVHESGFASQMDCREKSVETDHLDESFPLIQNEEANGASSPSITPDKNDAYPEDAGSMPDPEIQDNKSSSAQRTLRKPKKHRQRDMAYEGDADWEILIHEQSFPQSHLVEDTDQPLRTRGKFDSSLNMVSGTDNGGAAAVSVGLKARAVGPVEKIKFKEVLKRKGGLQEYLECRNLILGLWGKDMSRILPLADCGVADTSSKDEPPRASLIREIYVFLDHRGYINVGIASEKEKADPDSKHNYKLLKEKTFGEKSGIAIADSEDGVSFILGQGRSSETSTEAKSGLVFDDENKASDGAVVDLRTLEPSTLVEPKECLADDYQEHGCMDANEFNRKVNLDVSESSCRIDDSGTIPTIAPELMNESCGVESASMDSAKRDHNVQFDSDVRKKIIVVGAGPAGLTAARHLQRHGFSVIVLEARSRIGGRVYTDHSSLSVPVDLGASIITGVEADVDTERRPDPSSLVCAQLGLELTVLNSDCPLYDIVTGQKVPADLDEALEAEYNSLLDDMVLIVAQKGEHAMKMSLEEGLEYALKRRRMPRLGSDYTENELQNLDKPSLDSEKIIVDRKMLERNSSKEEVLSPIERRVMDWHFAHLEYGCAALLKEVSLPYWNQDDVYGGFGGAHCMIKGGYSSVIESLGEGLHILLNQVVTDVSYSSKDAGGTGSQCKKVKVSTSNGSEFSGDAVLITVPLGCLKAEAIKFLPPLPQWKHSSIQRLGFGVLNKVVLEFPEVFWDDSVDYFGATSEQRNWRGQCFMFWNVKKTVGAPVLIALVVGKAAIDHQDLSSSDHVNHALSVLRKLFGETSVPDPVASVVTNWGKDPFSYGAYSYVAVGASGEDYDILGRPVENCLFFAGEATCKEHPDTVGGAMMSGLREAVRIIDILTTGNDYTAEVEAMEAAQRHSEGERNEVRDILKRLEAVELSNVLYKSSLDGDLILTREALLQDMFSNAKTTAGRLHLAKELLTFPVEALKSFAGTKEGLCTLNSWILHFLSFMTGFNGKDGTQLLRHCVRLLVLVSTDLIAVRLSGIGKTVKEKVCVHTSRDIRAIASQLVNVWIEVFRKEKASNGGLKLLKQTTASNSAKGKSFKDLASGKPPIRVHHGALDFKGSSQVSASARSHSPSSASIKKDNGKPVKLESMTNSKPDGNQSRSPGSVGRMDVEGEEGNNLMSEEEKVAFAAAEAARAAALAAAEAYASEAKSNTSLQLPKIPSFHKFARREQYAQMDESDLRRKWSGGVSGRQDCISEIDSRNCRVRNWSVDFPAACVNLESSRMSADNHSQRSHSNDIACPLNFREHSGESAAVDSSLFTKAWVDSAGSVGIKDYHAIERWQSQAAAADSDFYQSTRHIRDEEDSNTISQPPTWKHDRQANESSVSHVTVNKELVKNQPRGAENIKQAVVDYVGSLLMPLYKARKIDKEGYKSIMKKSATKVMEQATDVEKTMAVSEFLDFKRRNKVCILFVYVVLNLVLHNVELVFQCLTAMNITCYFVLICFDVNLWYCGAYPPLQNGPGHIVLINESTNCMCHMSCWDDDDLFCQPELYCYCLILSLHISASHLKLEKLDAAKRLINDRFVGGEARGRERGLSYSIVMLLGGSGDEPRDSN</sequence>
<feature type="compositionally biased region" description="Basic residues" evidence="7">
    <location>
        <begin position="197"/>
        <end position="212"/>
    </location>
</feature>
<feature type="compositionally biased region" description="Basic residues" evidence="7">
    <location>
        <begin position="267"/>
        <end position="278"/>
    </location>
</feature>
<dbReference type="EMBL" id="QGNW01001202">
    <property type="protein sequence ID" value="RVW50336.1"/>
    <property type="molecule type" value="Genomic_DNA"/>
</dbReference>
<dbReference type="PANTHER" id="PTHR10742">
    <property type="entry name" value="FLAVIN MONOAMINE OXIDASE"/>
    <property type="match status" value="1"/>
</dbReference>
<dbReference type="Pfam" id="PF01593">
    <property type="entry name" value="Amino_oxidase"/>
    <property type="match status" value="1"/>
</dbReference>
<feature type="region of interest" description="Disordered" evidence="7">
    <location>
        <begin position="195"/>
        <end position="231"/>
    </location>
</feature>
<dbReference type="GO" id="GO:0008168">
    <property type="term" value="F:methyltransferase activity"/>
    <property type="evidence" value="ECO:0007669"/>
    <property type="project" value="UniProtKB-KW"/>
</dbReference>